<dbReference type="InterPro" id="IPR029063">
    <property type="entry name" value="SAM-dependent_MTases_sf"/>
</dbReference>
<dbReference type="Pfam" id="PF01029">
    <property type="entry name" value="NusB"/>
    <property type="match status" value="1"/>
</dbReference>
<protein>
    <recommendedName>
        <fullName evidence="4">16S rRNA (cytosine(967)-C(5))-methyltransferase</fullName>
        <ecNumber evidence="4">2.1.1.176</ecNumber>
    </recommendedName>
    <alternativeName>
        <fullName evidence="11">16S rRNA m5C967 methyltransferase</fullName>
    </alternativeName>
    <alternativeName>
        <fullName evidence="12">rRNA (cytosine-C(5)-)-methyltransferase RsmB</fullName>
    </alternativeName>
</protein>
<evidence type="ECO:0000313" key="17">
    <source>
        <dbReference type="Proteomes" id="UP000052015"/>
    </source>
</evidence>
<dbReference type="InterPro" id="IPR023267">
    <property type="entry name" value="RCMT"/>
</dbReference>
<keyword evidence="7 14" id="KW-0489">Methyltransferase</keyword>
<dbReference type="Pfam" id="PF22458">
    <property type="entry name" value="RsmF-B_ferredox"/>
    <property type="match status" value="1"/>
</dbReference>
<evidence type="ECO:0000256" key="4">
    <source>
        <dbReference type="ARBA" id="ARBA00012140"/>
    </source>
</evidence>
<evidence type="ECO:0000256" key="11">
    <source>
        <dbReference type="ARBA" id="ARBA00030399"/>
    </source>
</evidence>
<feature type="binding site" evidence="14">
    <location>
        <position position="283"/>
    </location>
    <ligand>
        <name>S-adenosyl-L-methionine</name>
        <dbReference type="ChEBI" id="CHEBI:59789"/>
    </ligand>
</feature>
<dbReference type="GO" id="GO:0006355">
    <property type="term" value="P:regulation of DNA-templated transcription"/>
    <property type="evidence" value="ECO:0007669"/>
    <property type="project" value="InterPro"/>
</dbReference>
<comment type="function">
    <text evidence="1">Specifically methylates the cytosine at position 967 (m5C967) of 16S rRNA.</text>
</comment>
<evidence type="ECO:0000256" key="3">
    <source>
        <dbReference type="ARBA" id="ARBA00007494"/>
    </source>
</evidence>
<proteinExistence type="inferred from homology"/>
<dbReference type="SUPFAM" id="SSF48013">
    <property type="entry name" value="NusB-like"/>
    <property type="match status" value="1"/>
</dbReference>
<keyword evidence="8 14" id="KW-0808">Transferase</keyword>
<evidence type="ECO:0000256" key="12">
    <source>
        <dbReference type="ARBA" id="ARBA00031088"/>
    </source>
</evidence>
<dbReference type="Gene3D" id="1.10.940.10">
    <property type="entry name" value="NusB-like"/>
    <property type="match status" value="1"/>
</dbReference>
<dbReference type="Gene3D" id="3.30.70.1170">
    <property type="entry name" value="Sun protein, domain 3"/>
    <property type="match status" value="1"/>
</dbReference>
<evidence type="ECO:0000259" key="15">
    <source>
        <dbReference type="PROSITE" id="PS51686"/>
    </source>
</evidence>
<dbReference type="PROSITE" id="PS01153">
    <property type="entry name" value="NOL1_NOP2_SUN"/>
    <property type="match status" value="1"/>
</dbReference>
<dbReference type="PRINTS" id="PR02008">
    <property type="entry name" value="RCMTFAMILY"/>
</dbReference>
<dbReference type="NCBIfam" id="TIGR00563">
    <property type="entry name" value="rsmB"/>
    <property type="match status" value="1"/>
</dbReference>
<evidence type="ECO:0000256" key="2">
    <source>
        <dbReference type="ARBA" id="ARBA00004496"/>
    </source>
</evidence>
<feature type="binding site" evidence="14">
    <location>
        <begin position="259"/>
        <end position="265"/>
    </location>
    <ligand>
        <name>S-adenosyl-L-methionine</name>
        <dbReference type="ChEBI" id="CHEBI:59789"/>
    </ligand>
</feature>
<dbReference type="SUPFAM" id="SSF53335">
    <property type="entry name" value="S-adenosyl-L-methionine-dependent methyltransferases"/>
    <property type="match status" value="1"/>
</dbReference>
<dbReference type="PANTHER" id="PTHR22807">
    <property type="entry name" value="NOP2 YEAST -RELATED NOL1/NOP2/FMU SUN DOMAIN-CONTAINING"/>
    <property type="match status" value="1"/>
</dbReference>
<dbReference type="FunFam" id="3.40.50.150:FF:000022">
    <property type="entry name" value="Ribosomal RNA small subunit methyltransferase B"/>
    <property type="match status" value="1"/>
</dbReference>
<evidence type="ECO:0000256" key="9">
    <source>
        <dbReference type="ARBA" id="ARBA00022691"/>
    </source>
</evidence>
<organism evidence="16 17">
    <name type="scientific">Caloramator mitchellensis</name>
    <dbReference type="NCBI Taxonomy" id="908809"/>
    <lineage>
        <taxon>Bacteria</taxon>
        <taxon>Bacillati</taxon>
        <taxon>Bacillota</taxon>
        <taxon>Clostridia</taxon>
        <taxon>Eubacteriales</taxon>
        <taxon>Clostridiaceae</taxon>
        <taxon>Caloramator</taxon>
    </lineage>
</organism>
<keyword evidence="9 14" id="KW-0949">S-adenosyl-L-methionine</keyword>
<feature type="binding site" evidence="14">
    <location>
        <position position="310"/>
    </location>
    <ligand>
        <name>S-adenosyl-L-methionine</name>
        <dbReference type="ChEBI" id="CHEBI:59789"/>
    </ligand>
</feature>
<dbReference type="InterPro" id="IPR054728">
    <property type="entry name" value="RsmB-like_ferredoxin"/>
</dbReference>
<feature type="domain" description="SAM-dependent MTase RsmB/NOP-type" evidence="15">
    <location>
        <begin position="170"/>
        <end position="445"/>
    </location>
</feature>
<reference evidence="16 17" key="1">
    <citation type="submission" date="2015-09" db="EMBL/GenBank/DDBJ databases">
        <title>Draft genome sequence of a Caloramator mitchellensis, a moderate thermophile from the Great Artesian Basin of Australia.</title>
        <authorList>
            <person name="Patel B.K."/>
        </authorList>
    </citation>
    <scope>NUCLEOTIDE SEQUENCE [LARGE SCALE GENOMIC DNA]</scope>
    <source>
        <strain evidence="16 17">VF08</strain>
    </source>
</reference>
<dbReference type="AlphaFoldDB" id="A0A0R3K3M6"/>
<dbReference type="NCBIfam" id="TIGR00446">
    <property type="entry name" value="nop2p"/>
    <property type="match status" value="1"/>
</dbReference>
<dbReference type="CDD" id="cd02440">
    <property type="entry name" value="AdoMet_MTases"/>
    <property type="match status" value="1"/>
</dbReference>
<dbReference type="STRING" id="908809.ABG79_01117"/>
<dbReference type="NCBIfam" id="NF011494">
    <property type="entry name" value="PRK14902.1"/>
    <property type="match status" value="1"/>
</dbReference>
<dbReference type="Gene3D" id="3.40.50.150">
    <property type="entry name" value="Vaccinia Virus protein VP39"/>
    <property type="match status" value="1"/>
</dbReference>
<evidence type="ECO:0000313" key="16">
    <source>
        <dbReference type="EMBL" id="KRQ86927.1"/>
    </source>
</evidence>
<sequence length="446" mass="51693">MKDKARYIAVKVLCDIDEKKAYSNIKLNLYFKKYDLQPIDRAFATEIVYGTIRWKLKIDYLIQKFSKIPLNKIDIWALNSIRIAIYQIFFLDKVPHFAAVNESVELSKLKDKKLSGFVNGVLRSVLRNKEVFDKIEVKDEITKLSIEYSHPEWFIKHFMKQFNGDFLKDLMAANNGSPNLTIRVNTLKCTRDELVEKLNNRGIDVKYGILDDALIINEVFQLDKLEEFNKGLFFIQDISSMLVAHILNPRSGETILDMCAAPGGKTTHLAQFMKNKGKIYAFDIYEHKLQLINENAKRLGINIIEPLLKDASIFNEEYIEKFDKILLDAPCSGLGLIRKKPEIRWNINLSDILELTKIQQILLENASRYLRIGGEMTYSTCTISKEENEDIINSFLSRNSNFELCDITNSVPEKMKSCVYNTGMIRLFPNEFDTDGFFIAKLKRKW</sequence>
<evidence type="ECO:0000256" key="13">
    <source>
        <dbReference type="ARBA" id="ARBA00047283"/>
    </source>
</evidence>
<dbReference type="InterPro" id="IPR004573">
    <property type="entry name" value="rRNA_ssu_MeTfrase_B"/>
</dbReference>
<dbReference type="InterPro" id="IPR006027">
    <property type="entry name" value="NusB_RsmB_TIM44"/>
</dbReference>
<feature type="active site" description="Nucleophile" evidence="14">
    <location>
        <position position="381"/>
    </location>
</feature>
<evidence type="ECO:0000256" key="14">
    <source>
        <dbReference type="PROSITE-ProRule" id="PRU01023"/>
    </source>
</evidence>
<evidence type="ECO:0000256" key="7">
    <source>
        <dbReference type="ARBA" id="ARBA00022603"/>
    </source>
</evidence>
<dbReference type="OrthoDB" id="9810297at2"/>
<accession>A0A0R3K3M6</accession>
<evidence type="ECO:0000256" key="8">
    <source>
        <dbReference type="ARBA" id="ARBA00022679"/>
    </source>
</evidence>
<dbReference type="GO" id="GO:0008649">
    <property type="term" value="F:rRNA methyltransferase activity"/>
    <property type="evidence" value="ECO:0007669"/>
    <property type="project" value="InterPro"/>
</dbReference>
<dbReference type="PROSITE" id="PS51686">
    <property type="entry name" value="SAM_MT_RSMB_NOP"/>
    <property type="match status" value="1"/>
</dbReference>
<dbReference type="GO" id="GO:0005737">
    <property type="term" value="C:cytoplasm"/>
    <property type="evidence" value="ECO:0007669"/>
    <property type="project" value="UniProtKB-SubCell"/>
</dbReference>
<comment type="caution">
    <text evidence="16">The sequence shown here is derived from an EMBL/GenBank/DDBJ whole genome shotgun (WGS) entry which is preliminary data.</text>
</comment>
<feature type="binding site" evidence="14">
    <location>
        <position position="328"/>
    </location>
    <ligand>
        <name>S-adenosyl-L-methionine</name>
        <dbReference type="ChEBI" id="CHEBI:59789"/>
    </ligand>
</feature>
<name>A0A0R3K3M6_CALMK</name>
<keyword evidence="5" id="KW-0963">Cytoplasm</keyword>
<comment type="catalytic activity">
    <reaction evidence="13">
        <text>cytidine(967) in 16S rRNA + S-adenosyl-L-methionine = 5-methylcytidine(967) in 16S rRNA + S-adenosyl-L-homocysteine + H(+)</text>
        <dbReference type="Rhea" id="RHEA:42748"/>
        <dbReference type="Rhea" id="RHEA-COMP:10219"/>
        <dbReference type="Rhea" id="RHEA-COMP:10220"/>
        <dbReference type="ChEBI" id="CHEBI:15378"/>
        <dbReference type="ChEBI" id="CHEBI:57856"/>
        <dbReference type="ChEBI" id="CHEBI:59789"/>
        <dbReference type="ChEBI" id="CHEBI:74483"/>
        <dbReference type="ChEBI" id="CHEBI:82748"/>
        <dbReference type="EC" id="2.1.1.176"/>
    </reaction>
</comment>
<dbReference type="InterPro" id="IPR018314">
    <property type="entry name" value="RsmB/NOL1/NOP2-like_CS"/>
</dbReference>
<dbReference type="InterPro" id="IPR035926">
    <property type="entry name" value="NusB-like_sf"/>
</dbReference>
<evidence type="ECO:0000256" key="10">
    <source>
        <dbReference type="ARBA" id="ARBA00022884"/>
    </source>
</evidence>
<comment type="similarity">
    <text evidence="3 14">Belongs to the class I-like SAM-binding methyltransferase superfamily. RsmB/NOP family.</text>
</comment>
<dbReference type="InterPro" id="IPR049560">
    <property type="entry name" value="MeTrfase_RsmB-F_NOP2_cat"/>
</dbReference>
<dbReference type="PANTHER" id="PTHR22807:SF53">
    <property type="entry name" value="RIBOSOMAL RNA SMALL SUBUNIT METHYLTRANSFERASE B-RELATED"/>
    <property type="match status" value="1"/>
</dbReference>
<gene>
    <name evidence="16" type="primary">rsmB</name>
    <name evidence="16" type="ORF">ABG79_01117</name>
</gene>
<evidence type="ECO:0000256" key="5">
    <source>
        <dbReference type="ARBA" id="ARBA00022490"/>
    </source>
</evidence>
<dbReference type="FunFam" id="3.30.70.1170:FF:000003">
    <property type="entry name" value="16S rRNA (Cytosine(967)-C(5))-methyltransferase RsmB"/>
    <property type="match status" value="1"/>
</dbReference>
<evidence type="ECO:0000256" key="1">
    <source>
        <dbReference type="ARBA" id="ARBA00002724"/>
    </source>
</evidence>
<dbReference type="GO" id="GO:0003723">
    <property type="term" value="F:RNA binding"/>
    <property type="evidence" value="ECO:0007669"/>
    <property type="project" value="UniProtKB-UniRule"/>
</dbReference>
<dbReference type="Pfam" id="PF01189">
    <property type="entry name" value="Methyltr_RsmB-F"/>
    <property type="match status" value="1"/>
</dbReference>
<dbReference type="EC" id="2.1.1.176" evidence="4"/>
<keyword evidence="10 14" id="KW-0694">RNA-binding</keyword>
<keyword evidence="6" id="KW-0698">rRNA processing</keyword>
<dbReference type="FunFam" id="1.10.940.10:FF:000006">
    <property type="entry name" value="16S rRNA (Cytosine(967)-C(5))-methyltransferase RsmB"/>
    <property type="match status" value="1"/>
</dbReference>
<dbReference type="InterPro" id="IPR001678">
    <property type="entry name" value="MeTrfase_RsmB-F_NOP2_dom"/>
</dbReference>
<dbReference type="PATRIC" id="fig|908809.3.peg.1126"/>
<dbReference type="EMBL" id="LKHP01000005">
    <property type="protein sequence ID" value="KRQ86927.1"/>
    <property type="molecule type" value="Genomic_DNA"/>
</dbReference>
<comment type="subcellular location">
    <subcellularLocation>
        <location evidence="2">Cytoplasm</location>
    </subcellularLocation>
</comment>
<dbReference type="Proteomes" id="UP000052015">
    <property type="component" value="Unassembled WGS sequence"/>
</dbReference>
<dbReference type="RefSeq" id="WP_057977972.1">
    <property type="nucleotide sequence ID" value="NZ_LKHP01000005.1"/>
</dbReference>
<keyword evidence="17" id="KW-1185">Reference proteome</keyword>
<dbReference type="InterPro" id="IPR011023">
    <property type="entry name" value="Nop2p"/>
</dbReference>
<evidence type="ECO:0000256" key="6">
    <source>
        <dbReference type="ARBA" id="ARBA00022552"/>
    </source>
</evidence>